<dbReference type="Proteomes" id="UP000198284">
    <property type="component" value="Unassembled WGS sequence"/>
</dbReference>
<dbReference type="AlphaFoldDB" id="A0A239HJX0"/>
<dbReference type="RefSeq" id="WP_176442434.1">
    <property type="nucleotide sequence ID" value="NZ_FZOT01000007.1"/>
</dbReference>
<evidence type="ECO:0000313" key="4">
    <source>
        <dbReference type="EMBL" id="SNS81696.1"/>
    </source>
</evidence>
<comment type="similarity">
    <text evidence="1">Belongs to the glycosyltransferase 2 family.</text>
</comment>
<reference evidence="4 5" key="1">
    <citation type="submission" date="2017-06" db="EMBL/GenBank/DDBJ databases">
        <authorList>
            <person name="Kim H.J."/>
            <person name="Triplett B.A."/>
        </authorList>
    </citation>
    <scope>NUCLEOTIDE SEQUENCE [LARGE SCALE GENOMIC DNA]</scope>
    <source>
        <strain evidence="4 5">U15</strain>
    </source>
</reference>
<gene>
    <name evidence="4" type="ORF">SAMN06265795_10731</name>
</gene>
<keyword evidence="3" id="KW-0808">Transferase</keyword>
<organism evidence="4 5">
    <name type="scientific">Noviherbaspirillum humi</name>
    <dbReference type="NCBI Taxonomy" id="1688639"/>
    <lineage>
        <taxon>Bacteria</taxon>
        <taxon>Pseudomonadati</taxon>
        <taxon>Pseudomonadota</taxon>
        <taxon>Betaproteobacteria</taxon>
        <taxon>Burkholderiales</taxon>
        <taxon>Oxalobacteraceae</taxon>
        <taxon>Noviherbaspirillum</taxon>
    </lineage>
</organism>
<dbReference type="PANTHER" id="PTHR43179:SF12">
    <property type="entry name" value="GALACTOFURANOSYLTRANSFERASE GLFT2"/>
    <property type="match status" value="1"/>
</dbReference>
<protein>
    <recommendedName>
        <fullName evidence="6">Glycosyltransferase 2-like domain-containing protein</fullName>
    </recommendedName>
</protein>
<accession>A0A239HJX0</accession>
<evidence type="ECO:0008006" key="6">
    <source>
        <dbReference type="Google" id="ProtNLM"/>
    </source>
</evidence>
<sequence>MFNLSSRRILISVLNWNCSEATAACVRSILSLDNAGNHQLDLVVIDNGSNAPDWARLRSNIAGLPLTLLRNEVNQGFAGGHNLSLKRAIDTSADYAWLVNSDAIVKPASLDQLVTLMDTDPECGAASPVILALEDESLIDFCGARHDWEAQASVSSTSIEATRQMEALYRRDMWLMGAALFLRVAALRKVGLLDEAYFAYFEDNDICARLSAEGWYCRMAYDAVVLHSHPRLRMSDKGAYYFYLMARNSFKFWYHHTPPPFRHMLRLKLIDRAILVANRLRNSGYYAKSDACLLGVYDGQIGRTGAWDLQRKVPWIVKALRRLLWRNHSLHFRPGDA</sequence>
<name>A0A239HJX0_9BURK</name>
<dbReference type="PANTHER" id="PTHR43179">
    <property type="entry name" value="RHAMNOSYLTRANSFERASE WBBL"/>
    <property type="match status" value="1"/>
</dbReference>
<keyword evidence="2" id="KW-0328">Glycosyltransferase</keyword>
<proteinExistence type="inferred from homology"/>
<dbReference type="SUPFAM" id="SSF53448">
    <property type="entry name" value="Nucleotide-diphospho-sugar transferases"/>
    <property type="match status" value="1"/>
</dbReference>
<dbReference type="Pfam" id="PF13641">
    <property type="entry name" value="Glyco_tranf_2_3"/>
    <property type="match status" value="1"/>
</dbReference>
<evidence type="ECO:0000256" key="1">
    <source>
        <dbReference type="ARBA" id="ARBA00006739"/>
    </source>
</evidence>
<dbReference type="Gene3D" id="3.90.550.10">
    <property type="entry name" value="Spore Coat Polysaccharide Biosynthesis Protein SpsA, Chain A"/>
    <property type="match status" value="1"/>
</dbReference>
<dbReference type="InterPro" id="IPR029044">
    <property type="entry name" value="Nucleotide-diphossugar_trans"/>
</dbReference>
<dbReference type="EMBL" id="FZOT01000007">
    <property type="protein sequence ID" value="SNS81696.1"/>
    <property type="molecule type" value="Genomic_DNA"/>
</dbReference>
<evidence type="ECO:0000256" key="3">
    <source>
        <dbReference type="ARBA" id="ARBA00022679"/>
    </source>
</evidence>
<evidence type="ECO:0000313" key="5">
    <source>
        <dbReference type="Proteomes" id="UP000198284"/>
    </source>
</evidence>
<keyword evidence="5" id="KW-1185">Reference proteome</keyword>
<evidence type="ECO:0000256" key="2">
    <source>
        <dbReference type="ARBA" id="ARBA00022676"/>
    </source>
</evidence>
<dbReference type="GO" id="GO:0016757">
    <property type="term" value="F:glycosyltransferase activity"/>
    <property type="evidence" value="ECO:0007669"/>
    <property type="project" value="UniProtKB-KW"/>
</dbReference>